<sequence length="58" mass="6613">DKPGSLDQQFFSNNRPVARSGKYRGIRSVYVIVASTYRPNQQGEFFLRVYTKTGNIQG</sequence>
<evidence type="ECO:0000259" key="1">
    <source>
        <dbReference type="Pfam" id="PF01067"/>
    </source>
</evidence>
<dbReference type="SUPFAM" id="SSF49758">
    <property type="entry name" value="Calpain large subunit, middle domain (domain III)"/>
    <property type="match status" value="1"/>
</dbReference>
<accession>A0ABD0P2H6</accession>
<name>A0ABD0P2H6_CIRMR</name>
<dbReference type="Proteomes" id="UP001529510">
    <property type="component" value="Unassembled WGS sequence"/>
</dbReference>
<proteinExistence type="predicted"/>
<feature type="non-terminal residue" evidence="2">
    <location>
        <position position="1"/>
    </location>
</feature>
<evidence type="ECO:0000313" key="2">
    <source>
        <dbReference type="EMBL" id="KAL0168249.1"/>
    </source>
</evidence>
<organism evidence="2 3">
    <name type="scientific">Cirrhinus mrigala</name>
    <name type="common">Mrigala</name>
    <dbReference type="NCBI Taxonomy" id="683832"/>
    <lineage>
        <taxon>Eukaryota</taxon>
        <taxon>Metazoa</taxon>
        <taxon>Chordata</taxon>
        <taxon>Craniata</taxon>
        <taxon>Vertebrata</taxon>
        <taxon>Euteleostomi</taxon>
        <taxon>Actinopterygii</taxon>
        <taxon>Neopterygii</taxon>
        <taxon>Teleostei</taxon>
        <taxon>Ostariophysi</taxon>
        <taxon>Cypriniformes</taxon>
        <taxon>Cyprinidae</taxon>
        <taxon>Labeoninae</taxon>
        <taxon>Labeonini</taxon>
        <taxon>Cirrhinus</taxon>
    </lineage>
</organism>
<protein>
    <recommendedName>
        <fullName evidence="1">Peptidase C2 calpain large subunit domain-containing protein</fullName>
    </recommendedName>
</protein>
<feature type="domain" description="Peptidase C2 calpain large subunit" evidence="1">
    <location>
        <begin position="6"/>
        <end position="50"/>
    </location>
</feature>
<comment type="caution">
    <text evidence="2">The sequence shown here is derived from an EMBL/GenBank/DDBJ whole genome shotgun (WGS) entry which is preliminary data.</text>
</comment>
<gene>
    <name evidence="2" type="ORF">M9458_036471</name>
</gene>
<feature type="non-terminal residue" evidence="2">
    <location>
        <position position="58"/>
    </location>
</feature>
<dbReference type="EMBL" id="JAMKFB020000018">
    <property type="protein sequence ID" value="KAL0168249.1"/>
    <property type="molecule type" value="Genomic_DNA"/>
</dbReference>
<reference evidence="2 3" key="1">
    <citation type="submission" date="2024-05" db="EMBL/GenBank/DDBJ databases">
        <title>Genome sequencing and assembly of Indian major carp, Cirrhinus mrigala (Hamilton, 1822).</title>
        <authorList>
            <person name="Mohindra V."/>
            <person name="Chowdhury L.M."/>
            <person name="Lal K."/>
            <person name="Jena J.K."/>
        </authorList>
    </citation>
    <scope>NUCLEOTIDE SEQUENCE [LARGE SCALE GENOMIC DNA]</scope>
    <source>
        <strain evidence="2">CM1030</strain>
        <tissue evidence="2">Blood</tissue>
    </source>
</reference>
<dbReference type="Gene3D" id="2.60.120.380">
    <property type="match status" value="1"/>
</dbReference>
<dbReference type="InterPro" id="IPR036213">
    <property type="entry name" value="Calpain_III_sf"/>
</dbReference>
<dbReference type="Pfam" id="PF01067">
    <property type="entry name" value="Calpain_III"/>
    <property type="match status" value="1"/>
</dbReference>
<keyword evidence="3" id="KW-1185">Reference proteome</keyword>
<dbReference type="InterPro" id="IPR022682">
    <property type="entry name" value="Calpain_domain_III"/>
</dbReference>
<evidence type="ECO:0000313" key="3">
    <source>
        <dbReference type="Proteomes" id="UP001529510"/>
    </source>
</evidence>
<dbReference type="AlphaFoldDB" id="A0ABD0P2H6"/>